<feature type="transmembrane region" description="Helical" evidence="2">
    <location>
        <begin position="80"/>
        <end position="100"/>
    </location>
</feature>
<dbReference type="AlphaFoldDB" id="A0ABD4T987"/>
<gene>
    <name evidence="3" type="ORF">QQ91_0018875</name>
</gene>
<proteinExistence type="predicted"/>
<dbReference type="InterPro" id="IPR047709">
    <property type="entry name" value="HpsJ-like"/>
</dbReference>
<keyword evidence="4" id="KW-1185">Reference proteome</keyword>
<evidence type="ECO:0000256" key="2">
    <source>
        <dbReference type="SAM" id="Phobius"/>
    </source>
</evidence>
<comment type="caution">
    <text evidence="3">The sequence shown here is derived from an EMBL/GenBank/DDBJ whole genome shotgun (WGS) entry which is preliminary data.</text>
</comment>
<name>A0ABD4T987_9CYAN</name>
<sequence>MHLPNTKAVLPGYLFRLVGYGLLILAFFNLIDILFPLQIMNPPWEFQTFGSLVESSPIPLLGLALVFYGKFENRRNWELLVLSFLSWTTLLLGICSFLMIPGGLSSAHRINLQNSVQLNAQANQQIDRIQQLQNQLNQATAGQLKILFDQVTAQNPELGIQTAQDLKERLRQDLDQVKNSSRAQIKAEQKTTRLQLIKRALKWSFGGAVSGFLYIQIWRGTRRRQGGSHRKSGR</sequence>
<dbReference type="Proteomes" id="UP000031561">
    <property type="component" value="Unassembled WGS sequence"/>
</dbReference>
<reference evidence="3 4" key="1">
    <citation type="journal article" date="2015" name="Genome Announc.">
        <title>Draft Genome Sequence of Filamentous Marine Cyanobacterium Lyngbya confervoides Strain BDU141951.</title>
        <authorList>
            <person name="Chandrababunaidu M.M."/>
            <person name="Sen D."/>
            <person name="Tripathy S."/>
        </authorList>
    </citation>
    <scope>NUCLEOTIDE SEQUENCE [LARGE SCALE GENOMIC DNA]</scope>
    <source>
        <strain evidence="3 4">BDU141951</strain>
    </source>
</reference>
<evidence type="ECO:0000313" key="4">
    <source>
        <dbReference type="Proteomes" id="UP000031561"/>
    </source>
</evidence>
<protein>
    <submittedName>
        <fullName evidence="3">HpsJ family protein</fullName>
    </submittedName>
</protein>
<evidence type="ECO:0000256" key="1">
    <source>
        <dbReference type="SAM" id="Coils"/>
    </source>
</evidence>
<organism evidence="3 4">
    <name type="scientific">Lyngbya confervoides BDU141951</name>
    <dbReference type="NCBI Taxonomy" id="1574623"/>
    <lineage>
        <taxon>Bacteria</taxon>
        <taxon>Bacillati</taxon>
        <taxon>Cyanobacteriota</taxon>
        <taxon>Cyanophyceae</taxon>
        <taxon>Oscillatoriophycideae</taxon>
        <taxon>Oscillatoriales</taxon>
        <taxon>Microcoleaceae</taxon>
        <taxon>Lyngbya</taxon>
    </lineage>
</organism>
<feature type="transmembrane region" description="Helical" evidence="2">
    <location>
        <begin position="49"/>
        <end position="68"/>
    </location>
</feature>
<dbReference type="EMBL" id="JTHE03000106">
    <property type="protein sequence ID" value="MCM1984890.1"/>
    <property type="molecule type" value="Genomic_DNA"/>
</dbReference>
<dbReference type="NCBIfam" id="NF038305">
    <property type="entry name" value="HpsJ_fam"/>
    <property type="match status" value="1"/>
</dbReference>
<feature type="transmembrane region" description="Helical" evidence="2">
    <location>
        <begin position="13"/>
        <end position="37"/>
    </location>
</feature>
<dbReference type="RefSeq" id="WP_166277362.1">
    <property type="nucleotide sequence ID" value="NZ_JTHE03000106.1"/>
</dbReference>
<keyword evidence="1" id="KW-0175">Coiled coil</keyword>
<accession>A0ABD4T987</accession>
<evidence type="ECO:0000313" key="3">
    <source>
        <dbReference type="EMBL" id="MCM1984890.1"/>
    </source>
</evidence>
<keyword evidence="2" id="KW-0472">Membrane</keyword>
<feature type="coiled-coil region" evidence="1">
    <location>
        <begin position="112"/>
        <end position="183"/>
    </location>
</feature>
<keyword evidence="2" id="KW-0812">Transmembrane</keyword>
<keyword evidence="2" id="KW-1133">Transmembrane helix</keyword>